<dbReference type="PANTHER" id="PTHR11412:SF86">
    <property type="entry name" value="COMPLEMENT C4-A-RELATED"/>
    <property type="match status" value="1"/>
</dbReference>
<dbReference type="Gene3D" id="2.60.40.10">
    <property type="entry name" value="Immunoglobulins"/>
    <property type="match status" value="1"/>
</dbReference>
<evidence type="ECO:0000259" key="1">
    <source>
        <dbReference type="Pfam" id="PF01835"/>
    </source>
</evidence>
<dbReference type="Proteomes" id="UP001356427">
    <property type="component" value="Unassembled WGS sequence"/>
</dbReference>
<protein>
    <recommendedName>
        <fullName evidence="1">Macroglobulin domain-containing protein</fullName>
    </recommendedName>
</protein>
<evidence type="ECO:0000313" key="3">
    <source>
        <dbReference type="Proteomes" id="UP001356427"/>
    </source>
</evidence>
<feature type="domain" description="Macroglobulin" evidence="1">
    <location>
        <begin position="51"/>
        <end position="131"/>
    </location>
</feature>
<reference evidence="2 3" key="1">
    <citation type="submission" date="2021-04" db="EMBL/GenBank/DDBJ databases">
        <authorList>
            <person name="De Guttry C."/>
            <person name="Zahm M."/>
            <person name="Klopp C."/>
            <person name="Cabau C."/>
            <person name="Louis A."/>
            <person name="Berthelot C."/>
            <person name="Parey E."/>
            <person name="Roest Crollius H."/>
            <person name="Montfort J."/>
            <person name="Robinson-Rechavi M."/>
            <person name="Bucao C."/>
            <person name="Bouchez O."/>
            <person name="Gislard M."/>
            <person name="Lluch J."/>
            <person name="Milhes M."/>
            <person name="Lampietro C."/>
            <person name="Lopez Roques C."/>
            <person name="Donnadieu C."/>
            <person name="Braasch I."/>
            <person name="Desvignes T."/>
            <person name="Postlethwait J."/>
            <person name="Bobe J."/>
            <person name="Wedekind C."/>
            <person name="Guiguen Y."/>
        </authorList>
    </citation>
    <scope>NUCLEOTIDE SEQUENCE [LARGE SCALE GENOMIC DNA]</scope>
    <source>
        <strain evidence="2">Cs_M1</strain>
        <tissue evidence="2">Blood</tissue>
    </source>
</reference>
<dbReference type="GO" id="GO:0006956">
    <property type="term" value="P:complement activation"/>
    <property type="evidence" value="ECO:0007669"/>
    <property type="project" value="TreeGrafter"/>
</dbReference>
<dbReference type="InterPro" id="IPR002890">
    <property type="entry name" value="MG2"/>
</dbReference>
<comment type="caution">
    <text evidence="2">The sequence shown here is derived from an EMBL/GenBank/DDBJ whole genome shotgun (WGS) entry which is preliminary data.</text>
</comment>
<dbReference type="InterPro" id="IPR013783">
    <property type="entry name" value="Ig-like_fold"/>
</dbReference>
<dbReference type="GO" id="GO:0004866">
    <property type="term" value="F:endopeptidase inhibitor activity"/>
    <property type="evidence" value="ECO:0007669"/>
    <property type="project" value="InterPro"/>
</dbReference>
<gene>
    <name evidence="2" type="ORF">J4Q44_G00389470</name>
</gene>
<organism evidence="2 3">
    <name type="scientific">Coregonus suidteri</name>
    <dbReference type="NCBI Taxonomy" id="861788"/>
    <lineage>
        <taxon>Eukaryota</taxon>
        <taxon>Metazoa</taxon>
        <taxon>Chordata</taxon>
        <taxon>Craniata</taxon>
        <taxon>Vertebrata</taxon>
        <taxon>Euteleostomi</taxon>
        <taxon>Actinopterygii</taxon>
        <taxon>Neopterygii</taxon>
        <taxon>Teleostei</taxon>
        <taxon>Protacanthopterygii</taxon>
        <taxon>Salmoniformes</taxon>
        <taxon>Salmonidae</taxon>
        <taxon>Coregoninae</taxon>
        <taxon>Coregonus</taxon>
    </lineage>
</organism>
<accession>A0AAN8KJG2</accession>
<dbReference type="AlphaFoldDB" id="A0AAN8KJG2"/>
<keyword evidence="3" id="KW-1185">Reference proteome</keyword>
<dbReference type="Gene3D" id="2.60.40.1930">
    <property type="match status" value="1"/>
</dbReference>
<dbReference type="Gene3D" id="2.60.40.1940">
    <property type="match status" value="1"/>
</dbReference>
<dbReference type="Pfam" id="PF01835">
    <property type="entry name" value="MG2"/>
    <property type="match status" value="1"/>
</dbReference>
<name>A0AAN8KJG2_9TELE</name>
<sequence>MSVIPSLYKEAIKRIGKTKKIVPYIQLAAESKDVFLEKKKTILLSTKKGYVFIQTDKTIYNPGENVNFRVFTLDNYLLPVEENINVKIFNSKGLLVYNQALHTSKLLQRNIVIPDVETAGHWKIVAAFINHPMSTLQWSLRSGNMFFLHLSVSARYTYGKDSDGVASITMPTEDLRGKAEKQNIQHIEGYNLYIAVTALETASGDLEEAESTSVKIVTSPYIIDMSKTKEFFTPGGKFSILATTTHPDGSPSP</sequence>
<dbReference type="InterPro" id="IPR050473">
    <property type="entry name" value="A2M/Complement_sys"/>
</dbReference>
<dbReference type="PANTHER" id="PTHR11412">
    <property type="entry name" value="MACROGLOBULIN / COMPLEMENT"/>
    <property type="match status" value="1"/>
</dbReference>
<proteinExistence type="predicted"/>
<evidence type="ECO:0000313" key="2">
    <source>
        <dbReference type="EMBL" id="KAK6288353.1"/>
    </source>
</evidence>
<dbReference type="EMBL" id="JAGTTL010000585">
    <property type="protein sequence ID" value="KAK6288353.1"/>
    <property type="molecule type" value="Genomic_DNA"/>
</dbReference>
<dbReference type="GO" id="GO:0005615">
    <property type="term" value="C:extracellular space"/>
    <property type="evidence" value="ECO:0007669"/>
    <property type="project" value="TreeGrafter"/>
</dbReference>